<feature type="compositionally biased region" description="Basic and acidic residues" evidence="1">
    <location>
        <begin position="19"/>
        <end position="35"/>
    </location>
</feature>
<feature type="transmembrane region" description="Helical" evidence="2">
    <location>
        <begin position="63"/>
        <end position="84"/>
    </location>
</feature>
<keyword evidence="2" id="KW-0812">Transmembrane</keyword>
<dbReference type="AlphaFoldDB" id="A0A8J8NAP3"/>
<sequence length="310" mass="34555">MMSSHDRQQSERTPATGSPDERAEIKQESAERCATEDVSSTAHREDRRGLGLRGAQSLYSVNWNAMTAIATIITGACAIIAIFMTTETLRITNSTFETARKAQISEALTYTLDRVPYITARWSGTDASIELRNVGQATGVVYSITISSANSQNTLVYPGNETTGNTLASLFMSAANSFDITMYGAMNHSVDIENPFLPLASGEARTIVHFKIPENYTNLSRHFLESIHTRICFTDLLGQMRATYDLLSTRSYQLPECPKPIRLIDISDVRLQFTLLKYLRILASMVRMALVFQFPESEWLCICSLATFET</sequence>
<keyword evidence="2" id="KW-0472">Membrane</keyword>
<protein>
    <recommendedName>
        <fullName evidence="5">Transmembrane protein</fullName>
    </recommendedName>
</protein>
<evidence type="ECO:0000256" key="1">
    <source>
        <dbReference type="SAM" id="MobiDB-lite"/>
    </source>
</evidence>
<dbReference type="EMBL" id="RRYP01031096">
    <property type="protein sequence ID" value="TNV71020.1"/>
    <property type="molecule type" value="Genomic_DNA"/>
</dbReference>
<keyword evidence="4" id="KW-1185">Reference proteome</keyword>
<keyword evidence="2" id="KW-1133">Transmembrane helix</keyword>
<feature type="region of interest" description="Disordered" evidence="1">
    <location>
        <begin position="1"/>
        <end position="47"/>
    </location>
</feature>
<reference evidence="3" key="1">
    <citation type="submission" date="2019-06" db="EMBL/GenBank/DDBJ databases">
        <authorList>
            <person name="Zheng W."/>
        </authorList>
    </citation>
    <scope>NUCLEOTIDE SEQUENCE</scope>
    <source>
        <strain evidence="3">QDHG01</strain>
    </source>
</reference>
<dbReference type="Proteomes" id="UP000785679">
    <property type="component" value="Unassembled WGS sequence"/>
</dbReference>
<gene>
    <name evidence="3" type="ORF">FGO68_gene11889</name>
</gene>
<comment type="caution">
    <text evidence="3">The sequence shown here is derived from an EMBL/GenBank/DDBJ whole genome shotgun (WGS) entry which is preliminary data.</text>
</comment>
<evidence type="ECO:0008006" key="5">
    <source>
        <dbReference type="Google" id="ProtNLM"/>
    </source>
</evidence>
<name>A0A8J8NAP3_HALGN</name>
<organism evidence="3 4">
    <name type="scientific">Halteria grandinella</name>
    <dbReference type="NCBI Taxonomy" id="5974"/>
    <lineage>
        <taxon>Eukaryota</taxon>
        <taxon>Sar</taxon>
        <taxon>Alveolata</taxon>
        <taxon>Ciliophora</taxon>
        <taxon>Intramacronucleata</taxon>
        <taxon>Spirotrichea</taxon>
        <taxon>Stichotrichia</taxon>
        <taxon>Sporadotrichida</taxon>
        <taxon>Halteriidae</taxon>
        <taxon>Halteria</taxon>
    </lineage>
</organism>
<evidence type="ECO:0000256" key="2">
    <source>
        <dbReference type="SAM" id="Phobius"/>
    </source>
</evidence>
<accession>A0A8J8NAP3</accession>
<evidence type="ECO:0000313" key="4">
    <source>
        <dbReference type="Proteomes" id="UP000785679"/>
    </source>
</evidence>
<proteinExistence type="predicted"/>
<feature type="compositionally biased region" description="Basic and acidic residues" evidence="1">
    <location>
        <begin position="1"/>
        <end position="10"/>
    </location>
</feature>
<evidence type="ECO:0000313" key="3">
    <source>
        <dbReference type="EMBL" id="TNV71020.1"/>
    </source>
</evidence>